<dbReference type="EMBL" id="AP012292">
    <property type="protein sequence ID" value="BAL82817.1"/>
    <property type="molecule type" value="Genomic_DNA"/>
</dbReference>
<evidence type="ECO:0000313" key="1">
    <source>
        <dbReference type="EMBL" id="BAL82817.1"/>
    </source>
</evidence>
<accession>I0GPY0</accession>
<sequence length="50" mass="5708">MNTHEKAEMLKKKLVAMGITTEEELDKRIRESSIDISMFVPMPKEGKKSA</sequence>
<protein>
    <submittedName>
        <fullName evidence="1">Uncharacterized protein</fullName>
    </submittedName>
</protein>
<evidence type="ECO:0000313" key="2">
    <source>
        <dbReference type="Proteomes" id="UP000007887"/>
    </source>
</evidence>
<name>I0GPY0_SELRL</name>
<gene>
    <name evidence="1" type="ordered locus">SELR_11090</name>
</gene>
<reference evidence="1 2" key="1">
    <citation type="submission" date="2011-10" db="EMBL/GenBank/DDBJ databases">
        <title>Whole genome sequence of Selenomonas ruminantium subsp. lactilytica TAM6421.</title>
        <authorList>
            <person name="Oguchi A."/>
            <person name="Ankai A."/>
            <person name="Kaneko J."/>
            <person name="Yamada-Narita S."/>
            <person name="Fukui S."/>
            <person name="Takahashi M."/>
            <person name="Onodera T."/>
            <person name="Kojima S."/>
            <person name="Fushimi T."/>
            <person name="Abe N."/>
            <person name="Kamio Y."/>
            <person name="Yamazaki S."/>
            <person name="Fujita N."/>
        </authorList>
    </citation>
    <scope>NUCLEOTIDE SEQUENCE [LARGE SCALE GENOMIC DNA]</scope>
    <source>
        <strain evidence="2">NBRC 103574 / TAM6421</strain>
    </source>
</reference>
<dbReference type="AlphaFoldDB" id="I0GPY0"/>
<dbReference type="KEGG" id="sri:SELR_11090"/>
<dbReference type="Proteomes" id="UP000007887">
    <property type="component" value="Chromosome"/>
</dbReference>
<proteinExistence type="predicted"/>
<organism evidence="1 2">
    <name type="scientific">Selenomonas ruminantium subsp. lactilytica (strain NBRC 103574 / TAM6421)</name>
    <dbReference type="NCBI Taxonomy" id="927704"/>
    <lineage>
        <taxon>Bacteria</taxon>
        <taxon>Bacillati</taxon>
        <taxon>Bacillota</taxon>
        <taxon>Negativicutes</taxon>
        <taxon>Selenomonadales</taxon>
        <taxon>Selenomonadaceae</taxon>
        <taxon>Selenomonas</taxon>
    </lineage>
</organism>
<dbReference type="RefSeq" id="WP_014424254.1">
    <property type="nucleotide sequence ID" value="NC_017068.1"/>
</dbReference>
<dbReference type="HOGENOM" id="CLU_3122554_0_0_9"/>
<dbReference type="PATRIC" id="fig|927704.6.peg.1143"/>